<dbReference type="EMBL" id="KZ819634">
    <property type="protein sequence ID" value="PWN93503.1"/>
    <property type="molecule type" value="Genomic_DNA"/>
</dbReference>
<dbReference type="STRING" id="215250.A0A316YZN6"/>
<accession>A0A316YZN6</accession>
<dbReference type="FunCoup" id="A0A316YZN6">
    <property type="interactions" value="252"/>
</dbReference>
<dbReference type="Gene3D" id="3.40.50.1910">
    <property type="match status" value="2"/>
</dbReference>
<evidence type="ECO:0000313" key="3">
    <source>
        <dbReference type="EMBL" id="PWN93503.1"/>
    </source>
</evidence>
<dbReference type="Gene3D" id="1.25.40.60">
    <property type="match status" value="1"/>
</dbReference>
<dbReference type="InterPro" id="IPR001619">
    <property type="entry name" value="Sec1-like"/>
</dbReference>
<dbReference type="InParanoid" id="A0A316YZN6"/>
<keyword evidence="4" id="KW-1185">Reference proteome</keyword>
<feature type="compositionally biased region" description="Polar residues" evidence="2">
    <location>
        <begin position="750"/>
        <end position="764"/>
    </location>
</feature>
<name>A0A316YZN6_9BASI</name>
<dbReference type="OrthoDB" id="2228at2759"/>
<evidence type="ECO:0000313" key="4">
    <source>
        <dbReference type="Proteomes" id="UP000245768"/>
    </source>
</evidence>
<sequence length="891" mass="96807">MPPRSLITAARDRYIKTIQSVQPPTRWKILVVDSFTKTLLNSVLKMYDILQQNVSVVENIEFNRQPQPTFEAAYLLCPTSSNVERIIRDLVPEKGATPQYAAGHVFFVDGLSDQLVQRLTSSPAEPKLRQLVELYTNFWPTEAQVFLLKTPQSFFTLFQPPGGAFGPDPSEALHAIDEELQFATQALLNICVTLNEFPLIRFYNPSHPPLGPLVQPLDAQQAAQAFQGSARMARLRGESGAGSFANSLLGEHFTKHLAFRLSAALDKYVAENEPKADPGRPRSIAFITDRSMDTVAPFLHEFSYQAMCHDLLPIHDDKYSYSFYNAEGQREDKDAVLSDDDAVWQGIRHIHIAEAIEKLTRDFKAHAGEAGAFGGASSLSDMRDMLASLPHMQEMKDKLSLHLTMAQACMNKFEKSKLPSQAMVEQNCATRTTPEGQKPRTLVEEMVPLLDAQDVSNADKVRIIALYIMYADGVPDEDRKRLFQHARLGLGEMEAVNNLVHLGARVVKDPANSGWDAFFKKGKRKQVSGENEYELSRYQPLVKLMIEDHFAGRLDTQTYPYVKDGPPESGGVVSGVGSGASGLVSSAWGAAGGGRDSPLARVGLGRGASSAPGGVGTRPQPSSLRSAKPTWHQKGRPGAAGGGGPGAGQTGGSSSSSNDYGRGDGNRQRVFVFVAGGMTYSEVRSAYQTSQKLNKDVYIGSSHVFTPESFIGSIKAFGKATNVMAGGRDRGGIPPGASHLRGPENDVSGLRTTSRAAAAQTSPKNKLFHPSKDPAFVDPVPSQSTYDRRFDRPDAPTAQSPVVAAHGPSSSYNTHHQHHHQHHHENGSRTGAPPPSSAIHAGNYAQHQHHMDPTNASSVRTGSPAPSSTMSDGGAKVKDKKKIKNFFSSKK</sequence>
<dbReference type="GO" id="GO:0016192">
    <property type="term" value="P:vesicle-mediated transport"/>
    <property type="evidence" value="ECO:0007669"/>
    <property type="project" value="InterPro"/>
</dbReference>
<gene>
    <name evidence="3" type="ORF">FA10DRAFT_264144</name>
</gene>
<reference evidence="3 4" key="1">
    <citation type="journal article" date="2018" name="Mol. Biol. Evol.">
        <title>Broad Genomic Sampling Reveals a Smut Pathogenic Ancestry of the Fungal Clade Ustilaginomycotina.</title>
        <authorList>
            <person name="Kijpornyongpan T."/>
            <person name="Mondo S.J."/>
            <person name="Barry K."/>
            <person name="Sandor L."/>
            <person name="Lee J."/>
            <person name="Lipzen A."/>
            <person name="Pangilinan J."/>
            <person name="LaButti K."/>
            <person name="Hainaut M."/>
            <person name="Henrissat B."/>
            <person name="Grigoriev I.V."/>
            <person name="Spatafora J.W."/>
            <person name="Aime M.C."/>
        </authorList>
    </citation>
    <scope>NUCLEOTIDE SEQUENCE [LARGE SCALE GENOMIC DNA]</scope>
    <source>
        <strain evidence="3 4">MCA 4198</strain>
    </source>
</reference>
<comment type="similarity">
    <text evidence="1">Belongs to the STXBP/unc-18/SEC1 family.</text>
</comment>
<dbReference type="Gene3D" id="3.40.50.2060">
    <property type="match status" value="1"/>
</dbReference>
<dbReference type="Pfam" id="PF00995">
    <property type="entry name" value="Sec1"/>
    <property type="match status" value="1"/>
</dbReference>
<dbReference type="RefSeq" id="XP_025380701.1">
    <property type="nucleotide sequence ID" value="XM_025520535.1"/>
</dbReference>
<dbReference type="GeneID" id="37042451"/>
<feature type="region of interest" description="Disordered" evidence="2">
    <location>
        <begin position="728"/>
        <end position="891"/>
    </location>
</feature>
<feature type="compositionally biased region" description="Gly residues" evidence="2">
    <location>
        <begin position="638"/>
        <end position="651"/>
    </location>
</feature>
<organism evidence="3 4">
    <name type="scientific">Acaromyces ingoldii</name>
    <dbReference type="NCBI Taxonomy" id="215250"/>
    <lineage>
        <taxon>Eukaryota</taxon>
        <taxon>Fungi</taxon>
        <taxon>Dikarya</taxon>
        <taxon>Basidiomycota</taxon>
        <taxon>Ustilaginomycotina</taxon>
        <taxon>Exobasidiomycetes</taxon>
        <taxon>Exobasidiales</taxon>
        <taxon>Cryptobasidiaceae</taxon>
        <taxon>Acaromyces</taxon>
    </lineage>
</organism>
<evidence type="ECO:0000256" key="1">
    <source>
        <dbReference type="ARBA" id="ARBA00009884"/>
    </source>
</evidence>
<dbReference type="InterPro" id="IPR036045">
    <property type="entry name" value="Sec1-like_sf"/>
</dbReference>
<dbReference type="InterPro" id="IPR027482">
    <property type="entry name" value="Sec1-like_dom2"/>
</dbReference>
<dbReference type="SUPFAM" id="SSF56815">
    <property type="entry name" value="Sec1/munc18-like (SM) proteins"/>
    <property type="match status" value="1"/>
</dbReference>
<proteinExistence type="inferred from homology"/>
<dbReference type="AlphaFoldDB" id="A0A316YZN6"/>
<dbReference type="Proteomes" id="UP000245768">
    <property type="component" value="Unassembled WGS sequence"/>
</dbReference>
<feature type="compositionally biased region" description="Basic residues" evidence="2">
    <location>
        <begin position="878"/>
        <end position="891"/>
    </location>
</feature>
<dbReference type="InterPro" id="IPR043154">
    <property type="entry name" value="Sec-1-like_dom1"/>
</dbReference>
<evidence type="ECO:0000256" key="2">
    <source>
        <dbReference type="SAM" id="MobiDB-lite"/>
    </source>
</evidence>
<feature type="compositionally biased region" description="Polar residues" evidence="2">
    <location>
        <begin position="854"/>
        <end position="871"/>
    </location>
</feature>
<feature type="region of interest" description="Disordered" evidence="2">
    <location>
        <begin position="599"/>
        <end position="664"/>
    </location>
</feature>
<protein>
    <submittedName>
        <fullName evidence="3">Sec1-like protein</fullName>
    </submittedName>
</protein>
<dbReference type="PANTHER" id="PTHR11679">
    <property type="entry name" value="VESICLE PROTEIN SORTING-ASSOCIATED"/>
    <property type="match status" value="1"/>
</dbReference>